<feature type="domain" description="Cilia- and flagella-associated protein 61 N-terminal" evidence="2">
    <location>
        <begin position="205"/>
        <end position="349"/>
    </location>
</feature>
<sequence>MWDFWHCSTRHLRHRTVTGAQHRARKLDMMHKAQPGYEFWRLPGFMRHPPSRSEPRYPALAQLPEATPGAANDYALASMISNQDAQNVVLVAEADGKLAGMMSITAEVDIRGLQQSMDLHAYDYLITPDAYEAKLRAARPHGKFAFCTRPSAASGDDYHGLKAVAQQLAEFVPDEEDIAAVVQELASATESIEANAFAITMLCLDESLEHQAGELLHAAFEAFPNKDYCLVTLPPESKEPPLLQQFTRLHAPAVAAFPDVLFLFHRHGLISDFQVRPAQADDVGGVVTLVEGMPDRRQTFTSFLDAVQLGAAFVAVCQNQIVGLATLRLKVDLPLLQANFRLSSLLDLAQHTAEGHAEVDVLYLNPIFNHRAAMFLSEIMRHLGKTCLHYALPQHEAAPDILKEFRQVPVRNLCQPQDANDTAFALFVFSHKWFHHRRPAVNSHIVVVGASECGLSAVEQLVTSQQLAFNAITLVAPGGILPGGVGSTVTESLLSKLGLEVFVTIVDAELVALDRQERIVQLSNGQHLQYGVLVLATGIAHQPLLALAPSPDAPLLDMQDLRALLPGGGSEAAPVHNALVYGATLEAYTACADLQAHAAAGPAAVEHVLPVQTTHSAAALVPEAMRLAGIEATMSQRLDLESIHEGPEGSLEVTFKAANGVKHIRECELLVLADTPDVHPAVFQCANSTSLVYDGRLVIDGAFRTADPSIFAAGTLTKLSRRYGRNILLEHYNSREVGARLADSIASFLAAPEAALSETQPLPHLTAARTEGARLPGGNVFVMSATPTAMAAPSLEAPQGGKKLATAVNGAYMHVMLDQHNTVDSVLFCGPEAAFPAAKLASLVGLPASYLNGIEDKFYSGRITHLADFLSEPWADILYHDEFPVLRSALRELTLNTLNGSQKDSTAVGGAHAKLQKSRSISSRTPAQHKAAVLAEAQDAVLAFVKSQGPAQLQAYTLPTAA</sequence>
<dbReference type="Pfam" id="PF07992">
    <property type="entry name" value="Pyr_redox_2"/>
    <property type="match status" value="1"/>
</dbReference>
<dbReference type="Pfam" id="PF23150">
    <property type="entry name" value="CFAP61_dimer"/>
    <property type="match status" value="1"/>
</dbReference>
<feature type="domain" description="CFAP61 dimerisation" evidence="3">
    <location>
        <begin position="764"/>
        <end position="876"/>
    </location>
</feature>
<evidence type="ECO:0000313" key="4">
    <source>
        <dbReference type="EMBL" id="KAK9809259.1"/>
    </source>
</evidence>
<dbReference type="GO" id="GO:0016491">
    <property type="term" value="F:oxidoreductase activity"/>
    <property type="evidence" value="ECO:0007669"/>
    <property type="project" value="InterPro"/>
</dbReference>
<dbReference type="InterPro" id="IPR038884">
    <property type="entry name" value="CFAP61"/>
</dbReference>
<organism evidence="4 5">
    <name type="scientific">[Myrmecia] bisecta</name>
    <dbReference type="NCBI Taxonomy" id="41462"/>
    <lineage>
        <taxon>Eukaryota</taxon>
        <taxon>Viridiplantae</taxon>
        <taxon>Chlorophyta</taxon>
        <taxon>core chlorophytes</taxon>
        <taxon>Trebouxiophyceae</taxon>
        <taxon>Trebouxiales</taxon>
        <taxon>Trebouxiaceae</taxon>
        <taxon>Myrmecia</taxon>
    </lineage>
</organism>
<evidence type="ECO:0000313" key="5">
    <source>
        <dbReference type="Proteomes" id="UP001489004"/>
    </source>
</evidence>
<dbReference type="Gene3D" id="3.50.50.60">
    <property type="entry name" value="FAD/NAD(P)-binding domain"/>
    <property type="match status" value="2"/>
</dbReference>
<evidence type="ECO:0000259" key="3">
    <source>
        <dbReference type="Pfam" id="PF23150"/>
    </source>
</evidence>
<reference evidence="4 5" key="1">
    <citation type="journal article" date="2024" name="Nat. Commun.">
        <title>Phylogenomics reveals the evolutionary origins of lichenization in chlorophyte algae.</title>
        <authorList>
            <person name="Puginier C."/>
            <person name="Libourel C."/>
            <person name="Otte J."/>
            <person name="Skaloud P."/>
            <person name="Haon M."/>
            <person name="Grisel S."/>
            <person name="Petersen M."/>
            <person name="Berrin J.G."/>
            <person name="Delaux P.M."/>
            <person name="Dal Grande F."/>
            <person name="Keller J."/>
        </authorList>
    </citation>
    <scope>NUCLEOTIDE SEQUENCE [LARGE SCALE GENOMIC DNA]</scope>
    <source>
        <strain evidence="4 5">SAG 2043</strain>
    </source>
</reference>
<feature type="domain" description="FAD/NAD(P)-binding" evidence="1">
    <location>
        <begin position="444"/>
        <end position="717"/>
    </location>
</feature>
<dbReference type="EMBL" id="JALJOR010000011">
    <property type="protein sequence ID" value="KAK9809259.1"/>
    <property type="molecule type" value="Genomic_DNA"/>
</dbReference>
<dbReference type="InterPro" id="IPR032151">
    <property type="entry name" value="CFAP61_N"/>
</dbReference>
<dbReference type="InterPro" id="IPR023753">
    <property type="entry name" value="FAD/NAD-binding_dom"/>
</dbReference>
<protein>
    <recommendedName>
        <fullName evidence="6">Cilia- and flagella-associated protein 61 N-terminal domain-containing protein</fullName>
    </recommendedName>
</protein>
<feature type="domain" description="Cilia- and flagella-associated protein 61 N-terminal" evidence="2">
    <location>
        <begin position="71"/>
        <end position="127"/>
    </location>
</feature>
<name>A0AAW1PIA1_9CHLO</name>
<accession>A0AAW1PIA1</accession>
<gene>
    <name evidence="4" type="ORF">WJX72_012281</name>
</gene>
<dbReference type="InterPro" id="IPR036188">
    <property type="entry name" value="FAD/NAD-bd_sf"/>
</dbReference>
<evidence type="ECO:0000259" key="2">
    <source>
        <dbReference type="Pfam" id="PF16092"/>
    </source>
</evidence>
<dbReference type="PANTHER" id="PTHR21178">
    <property type="entry name" value="CILIA- AND FLAGELLA-ASSOCIATED PROTEIN 61"/>
    <property type="match status" value="1"/>
</dbReference>
<proteinExistence type="predicted"/>
<keyword evidence="5" id="KW-1185">Reference proteome</keyword>
<dbReference type="SUPFAM" id="SSF51905">
    <property type="entry name" value="FAD/NAD(P)-binding domain"/>
    <property type="match status" value="1"/>
</dbReference>
<dbReference type="AlphaFoldDB" id="A0AAW1PIA1"/>
<evidence type="ECO:0008006" key="6">
    <source>
        <dbReference type="Google" id="ProtNLM"/>
    </source>
</evidence>
<evidence type="ECO:0000259" key="1">
    <source>
        <dbReference type="Pfam" id="PF07992"/>
    </source>
</evidence>
<dbReference type="PANTHER" id="PTHR21178:SF8">
    <property type="entry name" value="CILIA- AND FLAGELLA-ASSOCIATED PROTEIN 61"/>
    <property type="match status" value="1"/>
</dbReference>
<dbReference type="InterPro" id="IPR056299">
    <property type="entry name" value="CFAP61_dimer"/>
</dbReference>
<dbReference type="Proteomes" id="UP001489004">
    <property type="component" value="Unassembled WGS sequence"/>
</dbReference>
<dbReference type="Pfam" id="PF16092">
    <property type="entry name" value="CFAP61_N"/>
    <property type="match status" value="2"/>
</dbReference>
<comment type="caution">
    <text evidence="4">The sequence shown here is derived from an EMBL/GenBank/DDBJ whole genome shotgun (WGS) entry which is preliminary data.</text>
</comment>